<dbReference type="InterPro" id="IPR039523">
    <property type="entry name" value="RimK-rel_E_lig_ATP-grasp"/>
</dbReference>
<dbReference type="InterPro" id="IPR052169">
    <property type="entry name" value="CW_Biosynth-Accessory"/>
</dbReference>
<name>A0A5C7FHB3_9BACI</name>
<dbReference type="InterPro" id="IPR019079">
    <property type="entry name" value="Capsule_synth_CapA"/>
</dbReference>
<proteinExistence type="inferred from homology"/>
<evidence type="ECO:0000256" key="1">
    <source>
        <dbReference type="ARBA" id="ARBA00005662"/>
    </source>
</evidence>
<dbReference type="PANTHER" id="PTHR33393:SF13">
    <property type="entry name" value="PGA BIOSYNTHESIS PROTEIN CAPA"/>
    <property type="match status" value="1"/>
</dbReference>
<dbReference type="PANTHER" id="PTHR33393">
    <property type="entry name" value="POLYGLUTAMINE SYNTHESIS ACCESSORY PROTEIN RV0574C-RELATED"/>
    <property type="match status" value="1"/>
</dbReference>
<dbReference type="AlphaFoldDB" id="A0A5C7FHB3"/>
<dbReference type="KEGG" id="ahal:FTX54_014770"/>
<reference evidence="3 4" key="1">
    <citation type="submission" date="2024-01" db="EMBL/GenBank/DDBJ databases">
        <title>Complete Genome Sequence of Alkalicoccus halolimnae BZ-SZ-XJ29T, a Moderately Halophilic Bacterium Isolated from a Salt Lake.</title>
        <authorList>
            <person name="Zhao B."/>
        </authorList>
    </citation>
    <scope>NUCLEOTIDE SEQUENCE [LARGE SCALE GENOMIC DNA]</scope>
    <source>
        <strain evidence="3 4">BZ-SZ-XJ29</strain>
    </source>
</reference>
<sequence length="713" mass="80560">MQEKRLLFAGDFSLGDYYFHKPGRQKRLVQLEENPQSFTAGFKKLAGNPDFFLINLETVLLDQSSEVPAEKKPKSSWDDADRTMTELKRLGVTHITYANDQAGRHRGASESVSLLEAASFDLLGYGKVEKELPAPVMKAADKNIYVIAAVIEEEMDKRIIKYRADTEKAGVHVKSVEEIKKEIISIKNNDSHAYIIVSPHWINHDYETAGTQRTVIEPAREAAEAGADLIIGHGTHAAGTVEKHAGAYIIYSTGNAVYNSFGKYEQSETPAYSCLAEIIIKEDESFSVDINLIPYLSNNKKTDFKTKPLSRKGTQRFLDYLTENAPPDSEPVQFRLNDQGAVEVRESSNPLTTFGIKINRPVYKKYKSAGLLDSISAEEIAKVQIYWKRIYGKNINVTIHEAFRNLTGRTEERLVPFNIMKEIFIPYFNTEKTMNMYKDKNIYDKLIQTENKPATVLRRIKGAYFDADYQILSEKEAENVLVDHGEDMIMKPTTTNNGKGIYKINVVGKELYLKDERMSIRQLEELLGREFIVQETIRQHKILASPHPSSVNSLRMVTLRWKGEIHYLLTFARFGAGGSVKDNAGAGGLCVGVNDEGQLLSFGVNEHAVKYTEHPTSGYSFAETEAVIPDFALFIDFVKELHEQVPYHDYISWDIAAGEDGKPVFIEMNVHGVTWLYQLASQKPIFGDLTEEVVSHITKRIINNKTNEEVSVR</sequence>
<dbReference type="RefSeq" id="WP_147803696.1">
    <property type="nucleotide sequence ID" value="NZ_CP144914.1"/>
</dbReference>
<dbReference type="Proteomes" id="UP000321816">
    <property type="component" value="Chromosome"/>
</dbReference>
<evidence type="ECO:0000313" key="3">
    <source>
        <dbReference type="EMBL" id="WWD79644.1"/>
    </source>
</evidence>
<keyword evidence="4" id="KW-1185">Reference proteome</keyword>
<dbReference type="Pfam" id="PF09587">
    <property type="entry name" value="PGA_cap"/>
    <property type="match status" value="1"/>
</dbReference>
<dbReference type="OrthoDB" id="8736147at2"/>
<organism evidence="3 4">
    <name type="scientific">Alkalicoccus halolimnae</name>
    <dbReference type="NCBI Taxonomy" id="1667239"/>
    <lineage>
        <taxon>Bacteria</taxon>
        <taxon>Bacillati</taxon>
        <taxon>Bacillota</taxon>
        <taxon>Bacilli</taxon>
        <taxon>Bacillales</taxon>
        <taxon>Bacillaceae</taxon>
        <taxon>Alkalicoccus</taxon>
    </lineage>
</organism>
<protein>
    <submittedName>
        <fullName evidence="3">Sugar-transfer associated ATP-grasp domain-containing protein</fullName>
    </submittedName>
</protein>
<dbReference type="SUPFAM" id="SSF56059">
    <property type="entry name" value="Glutathione synthetase ATP-binding domain-like"/>
    <property type="match status" value="1"/>
</dbReference>
<gene>
    <name evidence="3" type="ORF">FTX54_014770</name>
</gene>
<evidence type="ECO:0000313" key="4">
    <source>
        <dbReference type="Proteomes" id="UP000321816"/>
    </source>
</evidence>
<dbReference type="SUPFAM" id="SSF56300">
    <property type="entry name" value="Metallo-dependent phosphatases"/>
    <property type="match status" value="1"/>
</dbReference>
<evidence type="ECO:0000259" key="2">
    <source>
        <dbReference type="SMART" id="SM00854"/>
    </source>
</evidence>
<dbReference type="InterPro" id="IPR029052">
    <property type="entry name" value="Metallo-depent_PP-like"/>
</dbReference>
<accession>A0A5C7FHB3</accession>
<dbReference type="SMART" id="SM00854">
    <property type="entry name" value="PGA_cap"/>
    <property type="match status" value="1"/>
</dbReference>
<comment type="similarity">
    <text evidence="1">Belongs to the CapA family.</text>
</comment>
<feature type="domain" description="Capsule synthesis protein CapA" evidence="2">
    <location>
        <begin position="5"/>
        <end position="260"/>
    </location>
</feature>
<dbReference type="EMBL" id="CP144914">
    <property type="protein sequence ID" value="WWD79644.1"/>
    <property type="molecule type" value="Genomic_DNA"/>
</dbReference>
<dbReference type="Pfam" id="PF14397">
    <property type="entry name" value="ATPgrasp_ST"/>
    <property type="match status" value="1"/>
</dbReference>